<comment type="pathway">
    <text evidence="1">Pyrimidine metabolism; CTP biosynthesis via de novo pathway; CTP from UDP: step 2/2.</text>
</comment>
<dbReference type="RefSeq" id="WP_169404738.1">
    <property type="nucleotide sequence ID" value="NZ_JAADJU010000011.1"/>
</dbReference>
<evidence type="ECO:0000256" key="6">
    <source>
        <dbReference type="ARBA" id="ARBA00022840"/>
    </source>
</evidence>
<dbReference type="PANTHER" id="PTHR11550:SF0">
    <property type="entry name" value="CTP SYNTHASE-RELATED"/>
    <property type="match status" value="1"/>
</dbReference>
<dbReference type="PROSITE" id="PS51273">
    <property type="entry name" value="GATASE_TYPE_1"/>
    <property type="match status" value="1"/>
</dbReference>
<comment type="caution">
    <text evidence="11">The sequence shown here is derived from an EMBL/GenBank/DDBJ whole genome shotgun (WGS) entry which is preliminary data.</text>
</comment>
<keyword evidence="11" id="KW-0808">Transferase</keyword>
<evidence type="ECO:0000256" key="7">
    <source>
        <dbReference type="ARBA" id="ARBA00022962"/>
    </source>
</evidence>
<evidence type="ECO:0000256" key="2">
    <source>
        <dbReference type="ARBA" id="ARBA00007533"/>
    </source>
</evidence>
<reference evidence="11 12" key="2">
    <citation type="submission" date="2020-06" db="EMBL/GenBank/DDBJ databases">
        <title>Polyphasic characterization of a Rahnella strain isolated from tree sap.</title>
        <authorList>
            <person name="Kim I.S."/>
        </authorList>
    </citation>
    <scope>NUCLEOTIDE SEQUENCE [LARGE SCALE GENOMIC DNA]</scope>
    <source>
        <strain evidence="11 12">SAP-1</strain>
    </source>
</reference>
<evidence type="ECO:0000256" key="3">
    <source>
        <dbReference type="ARBA" id="ARBA00012291"/>
    </source>
</evidence>
<proteinExistence type="inferred from homology"/>
<dbReference type="GO" id="GO:0019856">
    <property type="term" value="P:pyrimidine nucleobase biosynthetic process"/>
    <property type="evidence" value="ECO:0007669"/>
    <property type="project" value="TreeGrafter"/>
</dbReference>
<dbReference type="UniPathway" id="UPA00159">
    <property type="reaction ID" value="UER00277"/>
</dbReference>
<evidence type="ECO:0000259" key="10">
    <source>
        <dbReference type="Pfam" id="PF00117"/>
    </source>
</evidence>
<dbReference type="GO" id="GO:0042802">
    <property type="term" value="F:identical protein binding"/>
    <property type="evidence" value="ECO:0007669"/>
    <property type="project" value="TreeGrafter"/>
</dbReference>
<sequence>MTITFIAHSTPEPAFYGALAAILAELRALPLCHLPVSYDSKHFINSRQYISPQGYQMTSGLLWLERLTGRGAGAEFELGSLINRAVKEDIVVPLNQPLCSPCYATMIQRIRENGIAIESLQVVKNQDRYQLEDCVSGKVRSNGWTRDNFGRWVLGGVTQPVMRAGKALRLGILGDFNEHRDSYPATLAALGDAADALAMNIEVVYITPNLVSTQLDSRLFDLDGLLLPGISVQGADNASVSSSSQLAVARWALDNQAPVLGINSGMHMMVAALGQKILGDAAVAMPGPSTLNALQCSLPLADQGMQRGNRKVIFQSGSRMAKMMGKEAQLRYNQRWRLSPQLLDKLACAGLQVTGSDESGLSAESVELENHPFFIGVQGHPELQSRRERPHPLLLNFLQQVRQINKDRDISHPALTRSVRLKHPHFLMG</sequence>
<dbReference type="EMBL" id="JAADJU010000011">
    <property type="protein sequence ID" value="NMP29036.1"/>
    <property type="molecule type" value="Genomic_DNA"/>
</dbReference>
<reference evidence="11 12" key="1">
    <citation type="submission" date="2020-01" db="EMBL/GenBank/DDBJ databases">
        <authorList>
            <person name="Lee S.D."/>
        </authorList>
    </citation>
    <scope>NUCLEOTIDE SEQUENCE [LARGE SCALE GENOMIC DNA]</scope>
    <source>
        <strain evidence="11 12">SAP-1</strain>
    </source>
</reference>
<keyword evidence="8" id="KW-0665">Pyrimidine biosynthesis</keyword>
<comment type="similarity">
    <text evidence="2">Belongs to the CTP synthase family.</text>
</comment>
<evidence type="ECO:0000313" key="12">
    <source>
        <dbReference type="Proteomes" id="UP000585363"/>
    </source>
</evidence>
<dbReference type="PANTHER" id="PTHR11550">
    <property type="entry name" value="CTP SYNTHASE"/>
    <property type="match status" value="1"/>
</dbReference>
<keyword evidence="12" id="KW-1185">Reference proteome</keyword>
<dbReference type="Proteomes" id="UP000585363">
    <property type="component" value="Unassembled WGS sequence"/>
</dbReference>
<evidence type="ECO:0000256" key="5">
    <source>
        <dbReference type="ARBA" id="ARBA00022741"/>
    </source>
</evidence>
<dbReference type="EC" id="6.3.4.2" evidence="3"/>
<gene>
    <name evidence="11" type="ORF">GW590_19455</name>
</gene>
<dbReference type="GO" id="GO:0005524">
    <property type="term" value="F:ATP binding"/>
    <property type="evidence" value="ECO:0007669"/>
    <property type="project" value="UniProtKB-KW"/>
</dbReference>
<dbReference type="Gene3D" id="3.40.50.880">
    <property type="match status" value="1"/>
</dbReference>
<keyword evidence="5" id="KW-0547">Nucleotide-binding</keyword>
<dbReference type="SUPFAM" id="SSF52317">
    <property type="entry name" value="Class I glutamine amidotransferase-like"/>
    <property type="match status" value="1"/>
</dbReference>
<protein>
    <recommendedName>
        <fullName evidence="3">CTP synthase (glutamine hydrolyzing)</fullName>
        <ecNumber evidence="3">6.3.4.2</ecNumber>
    </recommendedName>
</protein>
<dbReference type="InterPro" id="IPR004468">
    <property type="entry name" value="CTP_synthase"/>
</dbReference>
<dbReference type="InterPro" id="IPR029062">
    <property type="entry name" value="Class_I_gatase-like"/>
</dbReference>
<dbReference type="GO" id="GO:0003883">
    <property type="term" value="F:CTP synthase activity"/>
    <property type="evidence" value="ECO:0007669"/>
    <property type="project" value="UniProtKB-EC"/>
</dbReference>
<evidence type="ECO:0000313" key="11">
    <source>
        <dbReference type="EMBL" id="NMP29036.1"/>
    </source>
</evidence>
<accession>A0A848MPE5</accession>
<keyword evidence="4" id="KW-0436">Ligase</keyword>
<evidence type="ECO:0000256" key="1">
    <source>
        <dbReference type="ARBA" id="ARBA00005171"/>
    </source>
</evidence>
<keyword evidence="6" id="KW-0067">ATP-binding</keyword>
<dbReference type="AlphaFoldDB" id="A0A848MPE5"/>
<name>A0A848MPE5_9GAMM</name>
<comment type="catalytic activity">
    <reaction evidence="9">
        <text>UTP + L-glutamine + ATP + H2O = CTP + L-glutamate + ADP + phosphate + 2 H(+)</text>
        <dbReference type="Rhea" id="RHEA:26426"/>
        <dbReference type="ChEBI" id="CHEBI:15377"/>
        <dbReference type="ChEBI" id="CHEBI:15378"/>
        <dbReference type="ChEBI" id="CHEBI:29985"/>
        <dbReference type="ChEBI" id="CHEBI:30616"/>
        <dbReference type="ChEBI" id="CHEBI:37563"/>
        <dbReference type="ChEBI" id="CHEBI:43474"/>
        <dbReference type="ChEBI" id="CHEBI:46398"/>
        <dbReference type="ChEBI" id="CHEBI:58359"/>
        <dbReference type="ChEBI" id="CHEBI:456216"/>
        <dbReference type="EC" id="6.3.4.2"/>
    </reaction>
</comment>
<dbReference type="Pfam" id="PF00117">
    <property type="entry name" value="GATase"/>
    <property type="match status" value="1"/>
</dbReference>
<dbReference type="GO" id="GO:0016740">
    <property type="term" value="F:transferase activity"/>
    <property type="evidence" value="ECO:0007669"/>
    <property type="project" value="UniProtKB-KW"/>
</dbReference>
<evidence type="ECO:0000256" key="8">
    <source>
        <dbReference type="ARBA" id="ARBA00022975"/>
    </source>
</evidence>
<keyword evidence="7 11" id="KW-0315">Glutamine amidotransferase</keyword>
<evidence type="ECO:0000256" key="4">
    <source>
        <dbReference type="ARBA" id="ARBA00022598"/>
    </source>
</evidence>
<feature type="domain" description="Glutamine amidotransferase" evidence="10">
    <location>
        <begin position="189"/>
        <end position="398"/>
    </location>
</feature>
<dbReference type="InterPro" id="IPR017926">
    <property type="entry name" value="GATASE"/>
</dbReference>
<organism evidence="11 12">
    <name type="scientific">Rouxiella aceris</name>
    <dbReference type="NCBI Taxonomy" id="2703884"/>
    <lineage>
        <taxon>Bacteria</taxon>
        <taxon>Pseudomonadati</taxon>
        <taxon>Pseudomonadota</taxon>
        <taxon>Gammaproteobacteria</taxon>
        <taxon>Enterobacterales</taxon>
        <taxon>Yersiniaceae</taxon>
        <taxon>Rouxiella</taxon>
    </lineage>
</organism>
<dbReference type="GO" id="GO:0044210">
    <property type="term" value="P:'de novo' CTP biosynthetic process"/>
    <property type="evidence" value="ECO:0007669"/>
    <property type="project" value="UniProtKB-UniPathway"/>
</dbReference>
<evidence type="ECO:0000256" key="9">
    <source>
        <dbReference type="ARBA" id="ARBA00047781"/>
    </source>
</evidence>